<dbReference type="EMBL" id="JAZDUA010000373">
    <property type="protein sequence ID" value="KAK7793569.1"/>
    <property type="molecule type" value="Genomic_DNA"/>
</dbReference>
<dbReference type="SUPFAM" id="SSF54928">
    <property type="entry name" value="RNA-binding domain, RBD"/>
    <property type="match status" value="1"/>
</dbReference>
<feature type="compositionally biased region" description="Low complexity" evidence="1">
    <location>
        <begin position="490"/>
        <end position="510"/>
    </location>
</feature>
<organism evidence="2 3">
    <name type="scientific">Gryllus longicercus</name>
    <dbReference type="NCBI Taxonomy" id="2509291"/>
    <lineage>
        <taxon>Eukaryota</taxon>
        <taxon>Metazoa</taxon>
        <taxon>Ecdysozoa</taxon>
        <taxon>Arthropoda</taxon>
        <taxon>Hexapoda</taxon>
        <taxon>Insecta</taxon>
        <taxon>Pterygota</taxon>
        <taxon>Neoptera</taxon>
        <taxon>Polyneoptera</taxon>
        <taxon>Orthoptera</taxon>
        <taxon>Ensifera</taxon>
        <taxon>Gryllidea</taxon>
        <taxon>Grylloidea</taxon>
        <taxon>Gryllidae</taxon>
        <taxon>Gryllinae</taxon>
        <taxon>Gryllus</taxon>
    </lineage>
</organism>
<evidence type="ECO:0000313" key="3">
    <source>
        <dbReference type="Proteomes" id="UP001378592"/>
    </source>
</evidence>
<gene>
    <name evidence="2" type="ORF">R5R35_000405</name>
</gene>
<proteinExistence type="predicted"/>
<dbReference type="InterPro" id="IPR035979">
    <property type="entry name" value="RBD_domain_sf"/>
</dbReference>
<dbReference type="Gene3D" id="3.30.70.330">
    <property type="match status" value="1"/>
</dbReference>
<dbReference type="InterPro" id="IPR012677">
    <property type="entry name" value="Nucleotide-bd_a/b_plait_sf"/>
</dbReference>
<dbReference type="GO" id="GO:0003676">
    <property type="term" value="F:nucleic acid binding"/>
    <property type="evidence" value="ECO:0007669"/>
    <property type="project" value="InterPro"/>
</dbReference>
<reference evidence="2 3" key="1">
    <citation type="submission" date="2024-03" db="EMBL/GenBank/DDBJ databases">
        <title>The genome assembly and annotation of the cricket Gryllus longicercus Weissman &amp; Gray.</title>
        <authorList>
            <person name="Szrajer S."/>
            <person name="Gray D."/>
            <person name="Ylla G."/>
        </authorList>
    </citation>
    <scope>NUCLEOTIDE SEQUENCE [LARGE SCALE GENOMIC DNA]</scope>
    <source>
        <strain evidence="2">DAG 2021-001</strain>
        <tissue evidence="2">Whole body minus gut</tissue>
    </source>
</reference>
<dbReference type="InterPro" id="IPR039884">
    <property type="entry name" value="R3HC1/R3HCL"/>
</dbReference>
<keyword evidence="3" id="KW-1185">Reference proteome</keyword>
<accession>A0AAN9Z3E7</accession>
<dbReference type="AlphaFoldDB" id="A0AAN9Z3E7"/>
<feature type="region of interest" description="Disordered" evidence="1">
    <location>
        <begin position="51"/>
        <end position="83"/>
    </location>
</feature>
<evidence type="ECO:0000313" key="2">
    <source>
        <dbReference type="EMBL" id="KAK7793569.1"/>
    </source>
</evidence>
<protein>
    <submittedName>
        <fullName evidence="2">Uncharacterized protein</fullName>
    </submittedName>
</protein>
<dbReference type="PANTHER" id="PTHR21678">
    <property type="entry name" value="GROWTH INHIBITION AND DIFFERENTIATION RELATED PROTEIN 88"/>
    <property type="match status" value="1"/>
</dbReference>
<feature type="compositionally biased region" description="Basic and acidic residues" evidence="1">
    <location>
        <begin position="70"/>
        <end position="83"/>
    </location>
</feature>
<feature type="region of interest" description="Disordered" evidence="1">
    <location>
        <begin position="699"/>
        <end position="718"/>
    </location>
</feature>
<sequence>MVVERQPVLPDSSSPEHNNHNGSVKRVRAAPAIYRPPAARKLEALSAQVKQNHSITPTPQTPPVTTVVSKTDKMRSGTKQRRPDQKVYVPRAKRVSMMDQNSSELRNSQNEIVPIKQQICGTKKNALALPLKTQNTTISSSCEKPCHVILPLEQSNDCNSEPTLKKMVMEEPVCVSMVDQNSSEHQNSQNEIVPIKQQILGTKKNALALPLKTQNTTISSSCEKPCHDILPLEQGNVCNSEPTLKKMVIEEPGTKEGHNKIVLENCVVENIPAKCFFGDEIFNTCDSNSASISVDSDTVDDCGVSFANTKNCGKIKSELKDQTMSLSPDTNENSSVNSENIDKWKEKNDKNEISDSRTIVNEVFKCESKQSVKMEVNDYEECHEQEEKNSCEINHSVENSSHSLSVNEKITQPSISAENIIPENKNQVNKKNKKIDRRKLISDVLIISDPEPPVQHVPKQEDNVNKNNTVVKKNKAKPKSENSVVAEKLTNNSASTDNLDSSSTSTSSVSLNPDECTWEMLFDENGDCLDPKIMEELTNAVGSVTIEKPQSDYNRFISRPEINLPGGDGEFAHVVEIYNFPSEFTTPDLLSIFAPYKNGGFEIKWVDDTHALGVFSSSRVAADVLAYEHPFVKTRPLSEATPESRMKARRSAEFLQPYRARPETCVAMARRLVTGALGMRLATSREEREKERRLLKEAREKKRLAAQQQQDAWEGTIR</sequence>
<comment type="caution">
    <text evidence="2">The sequence shown here is derived from an EMBL/GenBank/DDBJ whole genome shotgun (WGS) entry which is preliminary data.</text>
</comment>
<name>A0AAN9Z3E7_9ORTH</name>
<feature type="region of interest" description="Disordered" evidence="1">
    <location>
        <begin position="450"/>
        <end position="510"/>
    </location>
</feature>
<dbReference type="PANTHER" id="PTHR21678:SF0">
    <property type="entry name" value="C3H1-TYPE DOMAIN-CONTAINING PROTEIN"/>
    <property type="match status" value="1"/>
</dbReference>
<feature type="region of interest" description="Disordered" evidence="1">
    <location>
        <begin position="1"/>
        <end position="29"/>
    </location>
</feature>
<dbReference type="Proteomes" id="UP001378592">
    <property type="component" value="Unassembled WGS sequence"/>
</dbReference>
<feature type="compositionally biased region" description="Polar residues" evidence="1">
    <location>
        <begin position="11"/>
        <end position="22"/>
    </location>
</feature>
<evidence type="ECO:0000256" key="1">
    <source>
        <dbReference type="SAM" id="MobiDB-lite"/>
    </source>
</evidence>